<evidence type="ECO:0000313" key="2">
    <source>
        <dbReference type="EMBL" id="KAK6758369.1"/>
    </source>
</evidence>
<evidence type="ECO:0000256" key="1">
    <source>
        <dbReference type="SAM" id="MobiDB-lite"/>
    </source>
</evidence>
<name>A0ABR1E6P8_NECAM</name>
<dbReference type="EMBL" id="JAVFWL010000005">
    <property type="protein sequence ID" value="KAK6758369.1"/>
    <property type="molecule type" value="Genomic_DNA"/>
</dbReference>
<comment type="caution">
    <text evidence="2">The sequence shown here is derived from an EMBL/GenBank/DDBJ whole genome shotgun (WGS) entry which is preliminary data.</text>
</comment>
<evidence type="ECO:0000313" key="3">
    <source>
        <dbReference type="Proteomes" id="UP001303046"/>
    </source>
</evidence>
<dbReference type="Proteomes" id="UP001303046">
    <property type="component" value="Unassembled WGS sequence"/>
</dbReference>
<feature type="region of interest" description="Disordered" evidence="1">
    <location>
        <begin position="1"/>
        <end position="21"/>
    </location>
</feature>
<accession>A0ABR1E6P8</accession>
<protein>
    <submittedName>
        <fullName evidence="2">Uncharacterized protein</fullName>
    </submittedName>
</protein>
<feature type="compositionally biased region" description="Basic and acidic residues" evidence="1">
    <location>
        <begin position="1"/>
        <end position="17"/>
    </location>
</feature>
<proteinExistence type="predicted"/>
<gene>
    <name evidence="2" type="primary">Necator_chrV.g20698</name>
    <name evidence="2" type="ORF">RB195_015905</name>
</gene>
<organism evidence="2 3">
    <name type="scientific">Necator americanus</name>
    <name type="common">Human hookworm</name>
    <dbReference type="NCBI Taxonomy" id="51031"/>
    <lineage>
        <taxon>Eukaryota</taxon>
        <taxon>Metazoa</taxon>
        <taxon>Ecdysozoa</taxon>
        <taxon>Nematoda</taxon>
        <taxon>Chromadorea</taxon>
        <taxon>Rhabditida</taxon>
        <taxon>Rhabditina</taxon>
        <taxon>Rhabditomorpha</taxon>
        <taxon>Strongyloidea</taxon>
        <taxon>Ancylostomatidae</taxon>
        <taxon>Bunostominae</taxon>
        <taxon>Necator</taxon>
    </lineage>
</organism>
<sequence>MDDKSKGDPEAIERQESAEGSCFTETVSGKWKKRKKRSNPWLSMKQSYQFGRVNLVNRQAPSVPKLELVSRPAYAISEEPTTEL</sequence>
<keyword evidence="3" id="KW-1185">Reference proteome</keyword>
<reference evidence="2 3" key="1">
    <citation type="submission" date="2023-08" db="EMBL/GenBank/DDBJ databases">
        <title>A Necator americanus chromosomal reference genome.</title>
        <authorList>
            <person name="Ilik V."/>
            <person name="Petrzelkova K.J."/>
            <person name="Pardy F."/>
            <person name="Fuh T."/>
            <person name="Niatou-Singa F.S."/>
            <person name="Gouil Q."/>
            <person name="Baker L."/>
            <person name="Ritchie M.E."/>
            <person name="Jex A.R."/>
            <person name="Gazzola D."/>
            <person name="Li H."/>
            <person name="Toshio Fujiwara R."/>
            <person name="Zhan B."/>
            <person name="Aroian R.V."/>
            <person name="Pafco B."/>
            <person name="Schwarz E.M."/>
        </authorList>
    </citation>
    <scope>NUCLEOTIDE SEQUENCE [LARGE SCALE GENOMIC DNA]</scope>
    <source>
        <strain evidence="2 3">Aroian</strain>
        <tissue evidence="2">Whole animal</tissue>
    </source>
</reference>